<gene>
    <name evidence="1" type="ORF">HGM15179_013053</name>
</gene>
<comment type="caution">
    <text evidence="1">The sequence shown here is derived from an EMBL/GenBank/DDBJ whole genome shotgun (WGS) entry which is preliminary data.</text>
</comment>
<protein>
    <submittedName>
        <fullName evidence="1">Uncharacterized protein</fullName>
    </submittedName>
</protein>
<feature type="non-terminal residue" evidence="1">
    <location>
        <position position="1"/>
    </location>
</feature>
<evidence type="ECO:0000313" key="1">
    <source>
        <dbReference type="EMBL" id="TRZ14043.1"/>
    </source>
</evidence>
<name>A0A8K1LHQ2_9PASS</name>
<evidence type="ECO:0000313" key="2">
    <source>
        <dbReference type="Proteomes" id="UP000796761"/>
    </source>
</evidence>
<sequence length="63" mass="7235">VSNSTEFCCRKELDINKCPRILFLYHAKSLGLYENGGVILSFFVHQQKLVKYNIAEDVVSLEN</sequence>
<dbReference type="EMBL" id="SWJQ01000465">
    <property type="protein sequence ID" value="TRZ14043.1"/>
    <property type="molecule type" value="Genomic_DNA"/>
</dbReference>
<dbReference type="Proteomes" id="UP000796761">
    <property type="component" value="Unassembled WGS sequence"/>
</dbReference>
<dbReference type="AlphaFoldDB" id="A0A8K1LHQ2"/>
<keyword evidence="2" id="KW-1185">Reference proteome</keyword>
<proteinExistence type="predicted"/>
<accession>A0A8K1LHQ2</accession>
<reference evidence="1" key="1">
    <citation type="submission" date="2019-04" db="EMBL/GenBank/DDBJ databases">
        <title>Genome assembly of Zosterops borbonicus 15179.</title>
        <authorList>
            <person name="Leroy T."/>
            <person name="Anselmetti Y."/>
            <person name="Tilak M.-K."/>
            <person name="Nabholz B."/>
        </authorList>
    </citation>
    <scope>NUCLEOTIDE SEQUENCE</scope>
    <source>
        <strain evidence="1">HGM_15179</strain>
        <tissue evidence="1">Muscle</tissue>
    </source>
</reference>
<organism evidence="1 2">
    <name type="scientific">Zosterops borbonicus</name>
    <dbReference type="NCBI Taxonomy" id="364589"/>
    <lineage>
        <taxon>Eukaryota</taxon>
        <taxon>Metazoa</taxon>
        <taxon>Chordata</taxon>
        <taxon>Craniata</taxon>
        <taxon>Vertebrata</taxon>
        <taxon>Euteleostomi</taxon>
        <taxon>Archelosauria</taxon>
        <taxon>Archosauria</taxon>
        <taxon>Dinosauria</taxon>
        <taxon>Saurischia</taxon>
        <taxon>Theropoda</taxon>
        <taxon>Coelurosauria</taxon>
        <taxon>Aves</taxon>
        <taxon>Neognathae</taxon>
        <taxon>Neoaves</taxon>
        <taxon>Telluraves</taxon>
        <taxon>Australaves</taxon>
        <taxon>Passeriformes</taxon>
        <taxon>Sylvioidea</taxon>
        <taxon>Zosteropidae</taxon>
        <taxon>Zosterops</taxon>
    </lineage>
</organism>